<keyword evidence="2" id="KW-1185">Reference proteome</keyword>
<dbReference type="InterPro" id="IPR003837">
    <property type="entry name" value="GatC"/>
</dbReference>
<protein>
    <submittedName>
        <fullName evidence="3 4">Glu-AdT subunit C</fullName>
    </submittedName>
</protein>
<dbReference type="PANTHER" id="PTHR15004:SF0">
    <property type="entry name" value="GLUTAMYL-TRNA(GLN) AMIDOTRANSFERASE SUBUNIT C, MITOCHONDRIAL"/>
    <property type="match status" value="1"/>
</dbReference>
<proteinExistence type="predicted"/>
<dbReference type="GO" id="GO:0005739">
    <property type="term" value="C:mitochondrion"/>
    <property type="evidence" value="ECO:0007669"/>
    <property type="project" value="TreeGrafter"/>
</dbReference>
<evidence type="ECO:0000256" key="1">
    <source>
        <dbReference type="SAM" id="MobiDB-lite"/>
    </source>
</evidence>
<sequence>MLRCILSWSLPYKSVRYFSSKPSTSFDSNETPVEPAQDKPEIPPAPTNEDIKLDKEMLMKLERLSGLRFRNLEEIENLQADIRLANKLFEVNTVDVEPMYSIVEELINCPLREDIPEETDSKKILMNASEVYEDLFVSPKPNIPITENPVFNELYKLDKNKCS</sequence>
<name>A0A914DVG2_9BILA</name>
<dbReference type="GO" id="GO:0030956">
    <property type="term" value="C:glutamyl-tRNA(Gln) amidotransferase complex"/>
    <property type="evidence" value="ECO:0007669"/>
    <property type="project" value="TreeGrafter"/>
</dbReference>
<evidence type="ECO:0000313" key="2">
    <source>
        <dbReference type="Proteomes" id="UP000887540"/>
    </source>
</evidence>
<dbReference type="GO" id="GO:0032543">
    <property type="term" value="P:mitochondrial translation"/>
    <property type="evidence" value="ECO:0007669"/>
    <property type="project" value="TreeGrafter"/>
</dbReference>
<dbReference type="InterPro" id="IPR036113">
    <property type="entry name" value="Asp/Glu-ADT_sf_sub_c"/>
</dbReference>
<dbReference type="Proteomes" id="UP000887540">
    <property type="component" value="Unplaced"/>
</dbReference>
<evidence type="ECO:0000313" key="3">
    <source>
        <dbReference type="WBParaSite" id="ACRNAN_scaffold15561.g30426.t1"/>
    </source>
</evidence>
<evidence type="ECO:0000313" key="4">
    <source>
        <dbReference type="WBParaSite" id="ACRNAN_scaffold413.g24459.t1"/>
    </source>
</evidence>
<dbReference type="GO" id="GO:0006450">
    <property type="term" value="P:regulation of translational fidelity"/>
    <property type="evidence" value="ECO:0007669"/>
    <property type="project" value="InterPro"/>
</dbReference>
<dbReference type="PANTHER" id="PTHR15004">
    <property type="entry name" value="GLUTAMYL-TRNA(GLN) AMIDOTRANSFERASE SUBUNIT C, MITOCHONDRIAL"/>
    <property type="match status" value="1"/>
</dbReference>
<dbReference type="Pfam" id="PF02686">
    <property type="entry name" value="GatC"/>
    <property type="match status" value="1"/>
</dbReference>
<reference evidence="3 4" key="1">
    <citation type="submission" date="2022-11" db="UniProtKB">
        <authorList>
            <consortium name="WormBaseParasite"/>
        </authorList>
    </citation>
    <scope>IDENTIFICATION</scope>
</reference>
<organism evidence="2 4">
    <name type="scientific">Acrobeloides nanus</name>
    <dbReference type="NCBI Taxonomy" id="290746"/>
    <lineage>
        <taxon>Eukaryota</taxon>
        <taxon>Metazoa</taxon>
        <taxon>Ecdysozoa</taxon>
        <taxon>Nematoda</taxon>
        <taxon>Chromadorea</taxon>
        <taxon>Rhabditida</taxon>
        <taxon>Tylenchina</taxon>
        <taxon>Cephalobomorpha</taxon>
        <taxon>Cephaloboidea</taxon>
        <taxon>Cephalobidae</taxon>
        <taxon>Acrobeloides</taxon>
    </lineage>
</organism>
<dbReference type="WBParaSite" id="ACRNAN_scaffold413.g24459.t1">
    <property type="protein sequence ID" value="ACRNAN_scaffold413.g24459.t1"/>
    <property type="gene ID" value="ACRNAN_scaffold413.g24459"/>
</dbReference>
<dbReference type="WBParaSite" id="ACRNAN_scaffold15561.g30426.t1">
    <property type="protein sequence ID" value="ACRNAN_scaffold15561.g30426.t1"/>
    <property type="gene ID" value="ACRNAN_scaffold15561.g30426"/>
</dbReference>
<dbReference type="SUPFAM" id="SSF141000">
    <property type="entry name" value="Glu-tRNAGln amidotransferase C subunit"/>
    <property type="match status" value="1"/>
</dbReference>
<feature type="compositionally biased region" description="Polar residues" evidence="1">
    <location>
        <begin position="22"/>
        <end position="31"/>
    </location>
</feature>
<feature type="region of interest" description="Disordered" evidence="1">
    <location>
        <begin position="22"/>
        <end position="49"/>
    </location>
</feature>
<dbReference type="GO" id="GO:0070681">
    <property type="term" value="P:glutaminyl-tRNAGln biosynthesis via transamidation"/>
    <property type="evidence" value="ECO:0007669"/>
    <property type="project" value="TreeGrafter"/>
</dbReference>
<accession>A0A914DVG2</accession>
<dbReference type="AlphaFoldDB" id="A0A914DVG2"/>